<evidence type="ECO:0000256" key="1">
    <source>
        <dbReference type="SAM" id="MobiDB-lite"/>
    </source>
</evidence>
<comment type="caution">
    <text evidence="2">The sequence shown here is derived from an EMBL/GenBank/DDBJ whole genome shotgun (WGS) entry which is preliminary data.</text>
</comment>
<dbReference type="EMBL" id="JBCGBO010000005">
    <property type="protein sequence ID" value="KAK9201061.1"/>
    <property type="molecule type" value="Genomic_DNA"/>
</dbReference>
<protein>
    <submittedName>
        <fullName evidence="2">Uncharacterized protein</fullName>
    </submittedName>
</protein>
<name>A0AAP0M916_9ROSI</name>
<evidence type="ECO:0000313" key="2">
    <source>
        <dbReference type="EMBL" id="KAK9201061.1"/>
    </source>
</evidence>
<sequence>MYYVVNKFCEFVLIKHGENFFIRMYSVVNKYKSNMYFVIRTQTEDPIGSVYKTIMSISVWEYFKPISLDWFDNMSQIDPNRICPPLSQTEETPIVGGNINPRRPQVHPLSASDLPSTAFNKT</sequence>
<keyword evidence="3" id="KW-1185">Reference proteome</keyword>
<dbReference type="Proteomes" id="UP001428341">
    <property type="component" value="Unassembled WGS sequence"/>
</dbReference>
<gene>
    <name evidence="2" type="ORF">WN944_016262</name>
</gene>
<organism evidence="2 3">
    <name type="scientific">Citrus x changshan-huyou</name>
    <dbReference type="NCBI Taxonomy" id="2935761"/>
    <lineage>
        <taxon>Eukaryota</taxon>
        <taxon>Viridiplantae</taxon>
        <taxon>Streptophyta</taxon>
        <taxon>Embryophyta</taxon>
        <taxon>Tracheophyta</taxon>
        <taxon>Spermatophyta</taxon>
        <taxon>Magnoliopsida</taxon>
        <taxon>eudicotyledons</taxon>
        <taxon>Gunneridae</taxon>
        <taxon>Pentapetalae</taxon>
        <taxon>rosids</taxon>
        <taxon>malvids</taxon>
        <taxon>Sapindales</taxon>
        <taxon>Rutaceae</taxon>
        <taxon>Aurantioideae</taxon>
        <taxon>Citrus</taxon>
    </lineage>
</organism>
<dbReference type="AlphaFoldDB" id="A0AAP0M916"/>
<feature type="region of interest" description="Disordered" evidence="1">
    <location>
        <begin position="90"/>
        <end position="122"/>
    </location>
</feature>
<evidence type="ECO:0000313" key="3">
    <source>
        <dbReference type="Proteomes" id="UP001428341"/>
    </source>
</evidence>
<accession>A0AAP0M916</accession>
<reference evidence="2 3" key="1">
    <citation type="submission" date="2024-05" db="EMBL/GenBank/DDBJ databases">
        <title>Haplotype-resolved chromosome-level genome assembly of Huyou (Citrus changshanensis).</title>
        <authorList>
            <person name="Miao C."/>
            <person name="Chen W."/>
            <person name="Wu Y."/>
            <person name="Wang L."/>
            <person name="Zhao S."/>
            <person name="Grierson D."/>
            <person name="Xu C."/>
            <person name="Chen K."/>
        </authorList>
    </citation>
    <scope>NUCLEOTIDE SEQUENCE [LARGE SCALE GENOMIC DNA]</scope>
    <source>
        <strain evidence="2">01-14</strain>
        <tissue evidence="2">Leaf</tissue>
    </source>
</reference>
<feature type="compositionally biased region" description="Polar residues" evidence="1">
    <location>
        <begin position="113"/>
        <end position="122"/>
    </location>
</feature>
<proteinExistence type="predicted"/>